<gene>
    <name evidence="1" type="ORF">GCM10010468_65930</name>
</gene>
<name>A0ABP6QLG5_9ACTN</name>
<keyword evidence="2" id="KW-1185">Reference proteome</keyword>
<dbReference type="Proteomes" id="UP001501237">
    <property type="component" value="Unassembled WGS sequence"/>
</dbReference>
<evidence type="ECO:0000313" key="2">
    <source>
        <dbReference type="Proteomes" id="UP001501237"/>
    </source>
</evidence>
<accession>A0ABP6QLG5</accession>
<protein>
    <submittedName>
        <fullName evidence="1">Uncharacterized protein</fullName>
    </submittedName>
</protein>
<dbReference type="RefSeq" id="WP_344836111.1">
    <property type="nucleotide sequence ID" value="NZ_BAAAUV010000024.1"/>
</dbReference>
<reference evidence="2" key="1">
    <citation type="journal article" date="2019" name="Int. J. Syst. Evol. Microbiol.">
        <title>The Global Catalogue of Microorganisms (GCM) 10K type strain sequencing project: providing services to taxonomists for standard genome sequencing and annotation.</title>
        <authorList>
            <consortium name="The Broad Institute Genomics Platform"/>
            <consortium name="The Broad Institute Genome Sequencing Center for Infectious Disease"/>
            <person name="Wu L."/>
            <person name="Ma J."/>
        </authorList>
    </citation>
    <scope>NUCLEOTIDE SEQUENCE [LARGE SCALE GENOMIC DNA]</scope>
    <source>
        <strain evidence="2">JCM 9377</strain>
    </source>
</reference>
<organism evidence="1 2">
    <name type="scientific">Actinocorallia longicatena</name>
    <dbReference type="NCBI Taxonomy" id="111803"/>
    <lineage>
        <taxon>Bacteria</taxon>
        <taxon>Bacillati</taxon>
        <taxon>Actinomycetota</taxon>
        <taxon>Actinomycetes</taxon>
        <taxon>Streptosporangiales</taxon>
        <taxon>Thermomonosporaceae</taxon>
        <taxon>Actinocorallia</taxon>
    </lineage>
</organism>
<evidence type="ECO:0000313" key="1">
    <source>
        <dbReference type="EMBL" id="GAA3233366.1"/>
    </source>
</evidence>
<comment type="caution">
    <text evidence="1">The sequence shown here is derived from an EMBL/GenBank/DDBJ whole genome shotgun (WGS) entry which is preliminary data.</text>
</comment>
<dbReference type="EMBL" id="BAAAUV010000024">
    <property type="protein sequence ID" value="GAA3233366.1"/>
    <property type="molecule type" value="Genomic_DNA"/>
</dbReference>
<sequence>MRGARLAGLLASGPDGIAEALEIVDGLDRALVHGLARLGPDRVAALEALAGVLAGSSLGGPVADAVAKICAGGPSEERLTLLAAGRAALLGAVHDALLDRFDTAAGRERSAWEDGEAEGGEAAGREEFGNVLAGCRSWLGELAISGWRGVDHDLVAGADQTVARVWAEPGLRRLAVLLDGLAAELRASSPVSAMDGVPVRRWADLWTRGMLLAHGGGAAAGGESVSGRLMVLGADVHEHATAVQVQVHAVLENAAGARLVRVSVVAAKVDTIVGTAVWRLFDGQRVLMRGLAERRVLEVTDLVLLPGGDLLWRDEAAALGEVADPFTTARVLLDGAVAPAAPPLERHPVRLGEPVLLEEYAVERDSSGISLVVDGAAIGVDLGRLPSAGPLTADLVAGSTACVALLRWDGGSWTVQPLAVRGKAGRGEVEAHTGDWALGPSDPKAVKAEAKAGDAVAVLRERAGRLLRA</sequence>
<proteinExistence type="predicted"/>